<keyword evidence="1" id="KW-0732">Signal</keyword>
<feature type="signal peptide" evidence="1">
    <location>
        <begin position="1"/>
        <end position="21"/>
    </location>
</feature>
<name>K9J4M3_DESRO</name>
<accession>K9J4M3</accession>
<evidence type="ECO:0000256" key="1">
    <source>
        <dbReference type="SAM" id="SignalP"/>
    </source>
</evidence>
<organism evidence="2">
    <name type="scientific">Desmodus rotundus</name>
    <name type="common">Vampire bat</name>
    <dbReference type="NCBI Taxonomy" id="9430"/>
    <lineage>
        <taxon>Eukaryota</taxon>
        <taxon>Metazoa</taxon>
        <taxon>Chordata</taxon>
        <taxon>Craniata</taxon>
        <taxon>Vertebrata</taxon>
        <taxon>Euteleostomi</taxon>
        <taxon>Mammalia</taxon>
        <taxon>Eutheria</taxon>
        <taxon>Laurasiatheria</taxon>
        <taxon>Chiroptera</taxon>
        <taxon>Yangochiroptera</taxon>
        <taxon>Phyllostomidae</taxon>
        <taxon>Desmodontinae</taxon>
        <taxon>Desmodus</taxon>
    </lineage>
</organism>
<dbReference type="EMBL" id="GABZ01002971">
    <property type="protein sequence ID" value="JAA50554.1"/>
    <property type="molecule type" value="mRNA"/>
</dbReference>
<feature type="chain" id="PRO_5003931593" evidence="1">
    <location>
        <begin position="22"/>
        <end position="130"/>
    </location>
</feature>
<sequence length="130" mass="14333">VCVHLYALAALDCIILHRGMCFQDSACSCAVSSAWNALPPPLIWDSFSSKAQLHCLHLCEACPAFSRQIQSLLHNASLVLCCRVCGHSSASVDCELREGRDRVFSIVVSVYIAQSPEHGRYLMNVCFLFV</sequence>
<dbReference type="AlphaFoldDB" id="K9J4M3"/>
<proteinExistence type="evidence at transcript level"/>
<feature type="non-terminal residue" evidence="2">
    <location>
        <position position="1"/>
    </location>
</feature>
<reference evidence="2" key="1">
    <citation type="submission" date="2012-11" db="EMBL/GenBank/DDBJ databases">
        <title>The Vampirome: Transcriptome and Proteome Analysis of the Submandibular and Accessory Glands of the Vampire Bat and Vector of Human Rabies, Desmodus rotundus.</title>
        <authorList>
            <person name="Francischetti I.M.B."/>
            <person name="Assumpcao T.C.F."/>
            <person name="Ma D."/>
            <person name="Vicente E.C."/>
            <person name="Ribeiro J.M.C."/>
        </authorList>
    </citation>
    <scope>NUCLEOTIDE SEQUENCE</scope>
    <source>
        <tissue evidence="2">Salivary gland</tissue>
    </source>
</reference>
<protein>
    <submittedName>
        <fullName evidence="2">Putative secreted protein</fullName>
    </submittedName>
</protein>
<evidence type="ECO:0000313" key="2">
    <source>
        <dbReference type="EMBL" id="JAA50554.1"/>
    </source>
</evidence>